<dbReference type="PROSITE" id="PS51257">
    <property type="entry name" value="PROKAR_LIPOPROTEIN"/>
    <property type="match status" value="1"/>
</dbReference>
<gene>
    <name evidence="3" type="ORF">GO608_17135</name>
</gene>
<evidence type="ECO:0000256" key="1">
    <source>
        <dbReference type="SAM" id="SignalP"/>
    </source>
</evidence>
<feature type="signal peptide" evidence="1">
    <location>
        <begin position="1"/>
        <end position="29"/>
    </location>
</feature>
<evidence type="ECO:0000313" key="4">
    <source>
        <dbReference type="Proteomes" id="UP000601990"/>
    </source>
</evidence>
<dbReference type="Proteomes" id="UP000601990">
    <property type="component" value="Unassembled WGS sequence"/>
</dbReference>
<evidence type="ECO:0000313" key="3">
    <source>
        <dbReference type="EMBL" id="NMF95038.1"/>
    </source>
</evidence>
<dbReference type="InterPro" id="IPR021796">
    <property type="entry name" value="Tll0287-like_dom"/>
</dbReference>
<evidence type="ECO:0000259" key="2">
    <source>
        <dbReference type="Pfam" id="PF11845"/>
    </source>
</evidence>
<dbReference type="RefSeq" id="WP_169200240.1">
    <property type="nucleotide sequence ID" value="NZ_WTVH02000009.1"/>
</dbReference>
<dbReference type="Pfam" id="PF11845">
    <property type="entry name" value="Tll0287-like"/>
    <property type="match status" value="1"/>
</dbReference>
<protein>
    <submittedName>
        <fullName evidence="3">DUF3365 domain-containing protein</fullName>
    </submittedName>
</protein>
<comment type="caution">
    <text evidence="3">The sequence shown here is derived from an EMBL/GenBank/DDBJ whole genome shotgun (WGS) entry which is preliminary data.</text>
</comment>
<accession>A0ABX1N6Z5</accession>
<dbReference type="EMBL" id="WTVH01000044">
    <property type="protein sequence ID" value="NMF95038.1"/>
    <property type="molecule type" value="Genomic_DNA"/>
</dbReference>
<sequence length="198" mass="20947">MKLIPALKCLPTPVAVALGCACLSFSALAADDARIAEARAAASSLPPKLLAALNEKIAAVGPEGAIPVCKDMAPAMAKEVAASTGWQLKRVSLKPRNAQRATPDAWEKAALEEFDRRAAAGENPAALEKGEVVEAAGRPVYRYAKALPTQALCLSCHGPRDQLKPEVRAVIDEHYPDDRATGYKEGEIRGAIVATKRL</sequence>
<organism evidence="3 4">
    <name type="scientific">Aromatoleum buckelii</name>
    <dbReference type="NCBI Taxonomy" id="200254"/>
    <lineage>
        <taxon>Bacteria</taxon>
        <taxon>Pseudomonadati</taxon>
        <taxon>Pseudomonadota</taxon>
        <taxon>Betaproteobacteria</taxon>
        <taxon>Rhodocyclales</taxon>
        <taxon>Rhodocyclaceae</taxon>
        <taxon>Aromatoleum</taxon>
    </lineage>
</organism>
<feature type="chain" id="PRO_5045067432" evidence="1">
    <location>
        <begin position="30"/>
        <end position="198"/>
    </location>
</feature>
<reference evidence="3" key="1">
    <citation type="submission" date="2019-12" db="EMBL/GenBank/DDBJ databases">
        <title>Comparative genomics gives insights into the taxonomy of the Azoarcus-Aromatoleum group and reveals separate origins of nif in the plant-associated Azoarcus and non-plant-associated Aromatoleum sub-groups.</title>
        <authorList>
            <person name="Lafos M."/>
            <person name="Maluk M."/>
            <person name="Batista M."/>
            <person name="Junghare M."/>
            <person name="Carmona M."/>
            <person name="Faoro H."/>
            <person name="Cruz L.M."/>
            <person name="Battistoni F."/>
            <person name="De Souza E."/>
            <person name="Pedrosa F."/>
            <person name="Chen W.-M."/>
            <person name="Poole P.S."/>
            <person name="Dixon R.A."/>
            <person name="James E.K."/>
        </authorList>
    </citation>
    <scope>NUCLEOTIDE SEQUENCE</scope>
    <source>
        <strain evidence="3">U120</strain>
    </source>
</reference>
<proteinExistence type="predicted"/>
<keyword evidence="1" id="KW-0732">Signal</keyword>
<feature type="domain" description="Tll0287-like" evidence="2">
    <location>
        <begin position="54"/>
        <end position="193"/>
    </location>
</feature>
<name>A0ABX1N6Z5_9RHOO</name>
<keyword evidence="4" id="KW-1185">Reference proteome</keyword>